<comment type="subcellular location">
    <subcellularLocation>
        <location evidence="1">Nucleus</location>
    </subcellularLocation>
</comment>
<sequence>MPRPNGVAWVDPNTEDDDSAPSSWANTTKDDMASLCALEMDEDWYMANSIIQNPPNMNFADPDPLLLNPLDSSSSCSPSPSVFSHLHPPSSQIPYFLPSKPTLDHAFLNPQASTTTLPSGCADFTPANNHITFPNLSLDPKTTMPQSNIGNFEQASAKSVFLNTPKILTPLESLPPPTLFQKRVALRRKLINNDVERENSQMNEKKRKMGKLEDVQNATFDRSELNYDSDELNENAKNGGNSSNANSTVSDKKGKKNGMPAKNLMAERRRRKKLNDRLYMLRSVVPKISKMDRASILGDAIEYLKELLQRINYLHNEFESIPANSSLTPCSIFHPLTPAPPSLPCRIKDELCPSSLPGPNGHPAKVQVWLREGRAVNIHMFCGRKPGLLLSSLRALNNIELDIEQAVITCFNGFAMDIFRAEQCKEGQDVHPEQIKAVLLDSAGFHTVI</sequence>
<dbReference type="InterPro" id="IPR011598">
    <property type="entry name" value="bHLH_dom"/>
</dbReference>
<feature type="region of interest" description="Disordered" evidence="7">
    <location>
        <begin position="195"/>
        <end position="270"/>
    </location>
</feature>
<dbReference type="Gene3D" id="4.10.280.10">
    <property type="entry name" value="Helix-loop-helix DNA-binding domain"/>
    <property type="match status" value="1"/>
</dbReference>
<dbReference type="PROSITE" id="PS50888">
    <property type="entry name" value="BHLH"/>
    <property type="match status" value="1"/>
</dbReference>
<keyword evidence="3" id="KW-0805">Transcription regulation</keyword>
<dbReference type="GO" id="GO:0003700">
    <property type="term" value="F:DNA-binding transcription factor activity"/>
    <property type="evidence" value="ECO:0007669"/>
    <property type="project" value="TreeGrafter"/>
</dbReference>
<keyword evidence="2" id="KW-0217">Developmental protein</keyword>
<dbReference type="OrthoDB" id="551431at2759"/>
<evidence type="ECO:0000313" key="9">
    <source>
        <dbReference type="EMBL" id="KAF7840236.1"/>
    </source>
</evidence>
<dbReference type="InterPro" id="IPR036638">
    <property type="entry name" value="HLH_DNA-bd_sf"/>
</dbReference>
<evidence type="ECO:0000256" key="7">
    <source>
        <dbReference type="SAM" id="MobiDB-lite"/>
    </source>
</evidence>
<evidence type="ECO:0000256" key="4">
    <source>
        <dbReference type="ARBA" id="ARBA00023125"/>
    </source>
</evidence>
<organism evidence="9 10">
    <name type="scientific">Senna tora</name>
    <dbReference type="NCBI Taxonomy" id="362788"/>
    <lineage>
        <taxon>Eukaryota</taxon>
        <taxon>Viridiplantae</taxon>
        <taxon>Streptophyta</taxon>
        <taxon>Embryophyta</taxon>
        <taxon>Tracheophyta</taxon>
        <taxon>Spermatophyta</taxon>
        <taxon>Magnoliopsida</taxon>
        <taxon>eudicotyledons</taxon>
        <taxon>Gunneridae</taxon>
        <taxon>Pentapetalae</taxon>
        <taxon>rosids</taxon>
        <taxon>fabids</taxon>
        <taxon>Fabales</taxon>
        <taxon>Fabaceae</taxon>
        <taxon>Caesalpinioideae</taxon>
        <taxon>Cassia clade</taxon>
        <taxon>Senna</taxon>
    </lineage>
</organism>
<dbReference type="Pfam" id="PF00010">
    <property type="entry name" value="HLH"/>
    <property type="match status" value="1"/>
</dbReference>
<dbReference type="GO" id="GO:0046983">
    <property type="term" value="F:protein dimerization activity"/>
    <property type="evidence" value="ECO:0007669"/>
    <property type="project" value="InterPro"/>
</dbReference>
<keyword evidence="5" id="KW-0804">Transcription</keyword>
<name>A0A835CEV9_9FABA</name>
<feature type="domain" description="BHLH" evidence="8">
    <location>
        <begin position="258"/>
        <end position="307"/>
    </location>
</feature>
<dbReference type="InterPro" id="IPR054502">
    <property type="entry name" value="bHLH-TF_ACT-like_plant"/>
</dbReference>
<dbReference type="FunFam" id="4.10.280.10:FF:000066">
    <property type="entry name" value="BHLH transcription factor"/>
    <property type="match status" value="1"/>
</dbReference>
<feature type="region of interest" description="Disordered" evidence="7">
    <location>
        <begin position="1"/>
        <end position="26"/>
    </location>
</feature>
<dbReference type="SUPFAM" id="SSF47459">
    <property type="entry name" value="HLH, helix-loop-helix DNA-binding domain"/>
    <property type="match status" value="1"/>
</dbReference>
<keyword evidence="6" id="KW-0539">Nucleus</keyword>
<dbReference type="SMART" id="SM00353">
    <property type="entry name" value="HLH"/>
    <property type="match status" value="1"/>
</dbReference>
<dbReference type="Proteomes" id="UP000634136">
    <property type="component" value="Unassembled WGS sequence"/>
</dbReference>
<feature type="compositionally biased region" description="Low complexity" evidence="7">
    <location>
        <begin position="235"/>
        <end position="247"/>
    </location>
</feature>
<dbReference type="EMBL" id="JAAIUW010000003">
    <property type="protein sequence ID" value="KAF7840236.1"/>
    <property type="molecule type" value="Genomic_DNA"/>
</dbReference>
<evidence type="ECO:0000256" key="5">
    <source>
        <dbReference type="ARBA" id="ARBA00023163"/>
    </source>
</evidence>
<gene>
    <name evidence="9" type="ORF">G2W53_008718</name>
</gene>
<dbReference type="AlphaFoldDB" id="A0A835CEV9"/>
<dbReference type="PANTHER" id="PTHR31945">
    <property type="entry name" value="TRANSCRIPTION FACTOR SCREAM2-RELATED"/>
    <property type="match status" value="1"/>
</dbReference>
<evidence type="ECO:0000256" key="6">
    <source>
        <dbReference type="ARBA" id="ARBA00023242"/>
    </source>
</evidence>
<evidence type="ECO:0000256" key="1">
    <source>
        <dbReference type="ARBA" id="ARBA00004123"/>
    </source>
</evidence>
<keyword evidence="4" id="KW-0238">DNA-binding</keyword>
<protein>
    <submittedName>
        <fullName evidence="9">Transcription factor ICE1-like</fullName>
    </submittedName>
</protein>
<comment type="caution">
    <text evidence="9">The sequence shown here is derived from an EMBL/GenBank/DDBJ whole genome shotgun (WGS) entry which is preliminary data.</text>
</comment>
<dbReference type="GO" id="GO:0043565">
    <property type="term" value="F:sequence-specific DNA binding"/>
    <property type="evidence" value="ECO:0007669"/>
    <property type="project" value="TreeGrafter"/>
</dbReference>
<keyword evidence="10" id="KW-1185">Reference proteome</keyword>
<dbReference type="GO" id="GO:0005634">
    <property type="term" value="C:nucleus"/>
    <property type="evidence" value="ECO:0007669"/>
    <property type="project" value="UniProtKB-SubCell"/>
</dbReference>
<evidence type="ECO:0000256" key="3">
    <source>
        <dbReference type="ARBA" id="ARBA00023015"/>
    </source>
</evidence>
<dbReference type="Pfam" id="PF22754">
    <property type="entry name" value="bHLH-TF_ACT-like_plant"/>
    <property type="match status" value="1"/>
</dbReference>
<dbReference type="InterPro" id="IPR051358">
    <property type="entry name" value="TF_AMS/ICE1/BHLH6-like"/>
</dbReference>
<reference evidence="9" key="1">
    <citation type="submission" date="2020-09" db="EMBL/GenBank/DDBJ databases">
        <title>Genome-Enabled Discovery of Anthraquinone Biosynthesis in Senna tora.</title>
        <authorList>
            <person name="Kang S.-H."/>
            <person name="Pandey R.P."/>
            <person name="Lee C.-M."/>
            <person name="Sim J.-S."/>
            <person name="Jeong J.-T."/>
            <person name="Choi B.-S."/>
            <person name="Jung M."/>
            <person name="Ginzburg D."/>
            <person name="Zhao K."/>
            <person name="Won S.Y."/>
            <person name="Oh T.-J."/>
            <person name="Yu Y."/>
            <person name="Kim N.-H."/>
            <person name="Lee O.R."/>
            <person name="Lee T.-H."/>
            <person name="Bashyal P."/>
            <person name="Kim T.-S."/>
            <person name="Lee W.-H."/>
            <person name="Kawkins C."/>
            <person name="Kim C.-K."/>
            <person name="Kim J.S."/>
            <person name="Ahn B.O."/>
            <person name="Rhee S.Y."/>
            <person name="Sohng J.K."/>
        </authorList>
    </citation>
    <scope>NUCLEOTIDE SEQUENCE</scope>
    <source>
        <tissue evidence="9">Leaf</tissue>
    </source>
</reference>
<dbReference type="PANTHER" id="PTHR31945:SF147">
    <property type="entry name" value="TRANSCRIPTION FACTOR ICE1-LIKE"/>
    <property type="match status" value="1"/>
</dbReference>
<evidence type="ECO:0000259" key="8">
    <source>
        <dbReference type="PROSITE" id="PS50888"/>
    </source>
</evidence>
<proteinExistence type="predicted"/>
<dbReference type="CDD" id="cd11443">
    <property type="entry name" value="bHLH_AtAMS_like"/>
    <property type="match status" value="1"/>
</dbReference>
<accession>A0A835CEV9</accession>
<evidence type="ECO:0000313" key="10">
    <source>
        <dbReference type="Proteomes" id="UP000634136"/>
    </source>
</evidence>
<evidence type="ECO:0000256" key="2">
    <source>
        <dbReference type="ARBA" id="ARBA00022473"/>
    </source>
</evidence>